<dbReference type="Proteomes" id="UP000775877">
    <property type="component" value="Unassembled WGS sequence"/>
</dbReference>
<dbReference type="EMBL" id="JAGQLJ010000123">
    <property type="protein sequence ID" value="MCA9381522.1"/>
    <property type="molecule type" value="Genomic_DNA"/>
</dbReference>
<sequence>MASPQPKSTYFTAGAALLGFVALASLFSPSELNPKTNSESGIIEVTKANDIQEETTFICTTGEEIDRECKECNLAQITFYNDNCELETDEVEDLSCSETCIVIPTDKTQTNTINPSTTTQVPLVLEPTPIPVQPTPEPQPAPLPIPVPQPTPASQQQYCCKHCSKGKACGDSCISRDKVCHQPPGCACDS</sequence>
<protein>
    <submittedName>
        <fullName evidence="1">Uncharacterized protein</fullName>
    </submittedName>
</protein>
<name>A0A955RGU9_9BACT</name>
<accession>A0A955RGU9</accession>
<evidence type="ECO:0000313" key="1">
    <source>
        <dbReference type="EMBL" id="MCA9381522.1"/>
    </source>
</evidence>
<gene>
    <name evidence="1" type="ORF">KC678_04610</name>
</gene>
<reference evidence="1" key="2">
    <citation type="journal article" date="2021" name="Microbiome">
        <title>Successional dynamics and alternative stable states in a saline activated sludge microbial community over 9 years.</title>
        <authorList>
            <person name="Wang Y."/>
            <person name="Ye J."/>
            <person name="Ju F."/>
            <person name="Liu L."/>
            <person name="Boyd J.A."/>
            <person name="Deng Y."/>
            <person name="Parks D.H."/>
            <person name="Jiang X."/>
            <person name="Yin X."/>
            <person name="Woodcroft B.J."/>
            <person name="Tyson G.W."/>
            <person name="Hugenholtz P."/>
            <person name="Polz M.F."/>
            <person name="Zhang T."/>
        </authorList>
    </citation>
    <scope>NUCLEOTIDE SEQUENCE</scope>
    <source>
        <strain evidence="1">HKST-UBA13</strain>
    </source>
</reference>
<proteinExistence type="predicted"/>
<evidence type="ECO:0000313" key="2">
    <source>
        <dbReference type="Proteomes" id="UP000775877"/>
    </source>
</evidence>
<comment type="caution">
    <text evidence="1">The sequence shown here is derived from an EMBL/GenBank/DDBJ whole genome shotgun (WGS) entry which is preliminary data.</text>
</comment>
<reference evidence="1" key="1">
    <citation type="submission" date="2020-04" db="EMBL/GenBank/DDBJ databases">
        <authorList>
            <person name="Zhang T."/>
        </authorList>
    </citation>
    <scope>NUCLEOTIDE SEQUENCE</scope>
    <source>
        <strain evidence="1">HKST-UBA13</strain>
    </source>
</reference>
<dbReference type="AlphaFoldDB" id="A0A955RGU9"/>
<organism evidence="1 2">
    <name type="scientific">Candidatus Dojkabacteria bacterium</name>
    <dbReference type="NCBI Taxonomy" id="2099670"/>
    <lineage>
        <taxon>Bacteria</taxon>
        <taxon>Candidatus Dojkabacteria</taxon>
    </lineage>
</organism>